<dbReference type="AlphaFoldDB" id="A0A084VST2"/>
<gene>
    <name evidence="1" type="ORF">ZHAS_00008643</name>
</gene>
<dbReference type="EMBL" id="ATLV01016141">
    <property type="status" value="NOT_ANNOTATED_CDS"/>
    <property type="molecule type" value="Genomic_DNA"/>
</dbReference>
<proteinExistence type="predicted"/>
<organism evidence="1">
    <name type="scientific">Anopheles sinensis</name>
    <name type="common">Mosquito</name>
    <dbReference type="NCBI Taxonomy" id="74873"/>
    <lineage>
        <taxon>Eukaryota</taxon>
        <taxon>Metazoa</taxon>
        <taxon>Ecdysozoa</taxon>
        <taxon>Arthropoda</taxon>
        <taxon>Hexapoda</taxon>
        <taxon>Insecta</taxon>
        <taxon>Pterygota</taxon>
        <taxon>Neoptera</taxon>
        <taxon>Endopterygota</taxon>
        <taxon>Diptera</taxon>
        <taxon>Nematocera</taxon>
        <taxon>Culicoidea</taxon>
        <taxon>Culicidae</taxon>
        <taxon>Anophelinae</taxon>
        <taxon>Anopheles</taxon>
    </lineage>
</organism>
<dbReference type="EnsemblMetazoa" id="ASIC008643-RA">
    <property type="protein sequence ID" value="ASIC008643-PA"/>
    <property type="gene ID" value="ASIC008643"/>
</dbReference>
<name>A0A084VST2_ANOSI</name>
<reference evidence="1 3" key="1">
    <citation type="journal article" date="2014" name="BMC Genomics">
        <title>Genome sequence of Anopheles sinensis provides insight into genetics basis of mosquito competence for malaria parasites.</title>
        <authorList>
            <person name="Zhou D."/>
            <person name="Zhang D."/>
            <person name="Ding G."/>
            <person name="Shi L."/>
            <person name="Hou Q."/>
            <person name="Ye Y."/>
            <person name="Xu Y."/>
            <person name="Zhou H."/>
            <person name="Xiong C."/>
            <person name="Li S."/>
            <person name="Yu J."/>
            <person name="Hong S."/>
            <person name="Yu X."/>
            <person name="Zou P."/>
            <person name="Chen C."/>
            <person name="Chang X."/>
            <person name="Wang W."/>
            <person name="Lv Y."/>
            <person name="Sun Y."/>
            <person name="Ma L."/>
            <person name="Shen B."/>
            <person name="Zhu C."/>
        </authorList>
    </citation>
    <scope>NUCLEOTIDE SEQUENCE [LARGE SCALE GENOMIC DNA]</scope>
</reference>
<dbReference type="Proteomes" id="UP000030765">
    <property type="component" value="Unassembled WGS sequence"/>
</dbReference>
<sequence>MALGSGCHGMRLAVVGGEESCKSVLHTEQSSAVFVVFSTKTFRADACFAIKKSHSHPWVCGTHHYQQSPREILLPLGAMEPRGQMVVRSATLNGKE</sequence>
<accession>A0A084VST2</accession>
<evidence type="ECO:0000313" key="2">
    <source>
        <dbReference type="EnsemblMetazoa" id="ASIC008643-PA"/>
    </source>
</evidence>
<evidence type="ECO:0000313" key="3">
    <source>
        <dbReference type="Proteomes" id="UP000030765"/>
    </source>
</evidence>
<dbReference type="EMBL" id="KE525057">
    <property type="protein sequence ID" value="KFB41026.1"/>
    <property type="molecule type" value="Genomic_DNA"/>
</dbReference>
<dbReference type="VEuPathDB" id="VectorBase:ASIC008643"/>
<protein>
    <submittedName>
        <fullName evidence="1 2">Uncharacterized protein</fullName>
    </submittedName>
</protein>
<keyword evidence="3" id="KW-1185">Reference proteome</keyword>
<reference evidence="2" key="2">
    <citation type="submission" date="2020-05" db="UniProtKB">
        <authorList>
            <consortium name="EnsemblMetazoa"/>
        </authorList>
    </citation>
    <scope>IDENTIFICATION</scope>
</reference>
<evidence type="ECO:0000313" key="1">
    <source>
        <dbReference type="EMBL" id="KFB41026.1"/>
    </source>
</evidence>